<sequence>EEDDEYPMNFLQVPSRRESRRLSSITCSSADTSYLERRGSAMEMGLPPPPPSRRLTLHNEPWDFYYPIDIQVIQPTPELTPCGSEGTLYNRPISESTGGLSVPRAAPLASISSCAMSSSFAPEASNASDCHSIGSDSVFLDEECVDTEDEAEEFSTDSEIEEYMEHKKHADHFGNDPSSIPFAEHLQSCRYPKTFAGRWASKALPPVDRRFSSPCSQRPDKAVCPSDSMDEQFPSCSKSCDTFPNNNISSRPQLPLPHTSSSDSDTPMENNSKCNVFIQEPDNNSRCNMFNQESENNSRCNVFNQESENNSRCNVFNPESDNNSRCNVF</sequence>
<feature type="region of interest" description="Disordered" evidence="1">
    <location>
        <begin position="247"/>
        <end position="271"/>
    </location>
</feature>
<organism evidence="2">
    <name type="scientific">Clastoptera arizonana</name>
    <name type="common">Arizona spittle bug</name>
    <dbReference type="NCBI Taxonomy" id="38151"/>
    <lineage>
        <taxon>Eukaryota</taxon>
        <taxon>Metazoa</taxon>
        <taxon>Ecdysozoa</taxon>
        <taxon>Arthropoda</taxon>
        <taxon>Hexapoda</taxon>
        <taxon>Insecta</taxon>
        <taxon>Pterygota</taxon>
        <taxon>Neoptera</taxon>
        <taxon>Paraneoptera</taxon>
        <taxon>Hemiptera</taxon>
        <taxon>Auchenorrhyncha</taxon>
        <taxon>Cercopoidea</taxon>
        <taxon>Clastopteridae</taxon>
        <taxon>Clastoptera</taxon>
    </lineage>
</organism>
<evidence type="ECO:0000313" key="2">
    <source>
        <dbReference type="EMBL" id="JAS19286.1"/>
    </source>
</evidence>
<protein>
    <submittedName>
        <fullName evidence="2">Uncharacterized protein</fullName>
    </submittedName>
</protein>
<gene>
    <name evidence="2" type="ORF">g.2867</name>
</gene>
<name>A0A1B6D0R9_9HEMI</name>
<proteinExistence type="predicted"/>
<evidence type="ECO:0000256" key="1">
    <source>
        <dbReference type="SAM" id="MobiDB-lite"/>
    </source>
</evidence>
<reference evidence="2" key="1">
    <citation type="submission" date="2015-12" db="EMBL/GenBank/DDBJ databases">
        <title>De novo transcriptome assembly of four potential Pierce s Disease insect vectors from Arizona vineyards.</title>
        <authorList>
            <person name="Tassone E.E."/>
        </authorList>
    </citation>
    <scope>NUCLEOTIDE SEQUENCE</scope>
</reference>
<accession>A0A1B6D0R9</accession>
<feature type="non-terminal residue" evidence="2">
    <location>
        <position position="329"/>
    </location>
</feature>
<feature type="non-terminal residue" evidence="2">
    <location>
        <position position="1"/>
    </location>
</feature>
<dbReference type="AlphaFoldDB" id="A0A1B6D0R9"/>
<dbReference type="EMBL" id="GEDC01018012">
    <property type="protein sequence ID" value="JAS19286.1"/>
    <property type="molecule type" value="Transcribed_RNA"/>
</dbReference>